<dbReference type="RefSeq" id="WP_167498791.1">
    <property type="nucleotide sequence ID" value="NZ_FXTC01000001.1"/>
</dbReference>
<dbReference type="Proteomes" id="UP000316916">
    <property type="component" value="Unassembled WGS sequence"/>
</dbReference>
<evidence type="ECO:0000313" key="2">
    <source>
        <dbReference type="Proteomes" id="UP000316916"/>
    </source>
</evidence>
<keyword evidence="2" id="KW-1185">Reference proteome</keyword>
<dbReference type="AlphaFoldDB" id="A0A521ACI1"/>
<gene>
    <name evidence="1" type="ORF">SAMN06265171_10142</name>
</gene>
<reference evidence="1 2" key="1">
    <citation type="submission" date="2017-05" db="EMBL/GenBank/DDBJ databases">
        <authorList>
            <person name="Varghese N."/>
            <person name="Submissions S."/>
        </authorList>
    </citation>
    <scope>NUCLEOTIDE SEQUENCE [LARGE SCALE GENOMIC DNA]</scope>
    <source>
        <strain evidence="1 2">DSM 29371</strain>
    </source>
</reference>
<evidence type="ECO:0000313" key="1">
    <source>
        <dbReference type="EMBL" id="SMO32537.1"/>
    </source>
</evidence>
<organism evidence="1 2">
    <name type="scientific">Chryseobacterium rhizoplanae</name>
    <dbReference type="NCBI Taxonomy" id="1609531"/>
    <lineage>
        <taxon>Bacteria</taxon>
        <taxon>Pseudomonadati</taxon>
        <taxon>Bacteroidota</taxon>
        <taxon>Flavobacteriia</taxon>
        <taxon>Flavobacteriales</taxon>
        <taxon>Weeksellaceae</taxon>
        <taxon>Chryseobacterium group</taxon>
        <taxon>Chryseobacterium</taxon>
    </lineage>
</organism>
<name>A0A521ACI1_9FLAO</name>
<accession>A0A521ACI1</accession>
<sequence length="63" mass="7108">MISKEEANRLQKLTLSMTAVHSAAVYSISANISLHRSAENIRSLNVFIFDVTDNQKLQIKTIF</sequence>
<proteinExistence type="predicted"/>
<dbReference type="EMBL" id="FXTC01000001">
    <property type="protein sequence ID" value="SMO32537.1"/>
    <property type="molecule type" value="Genomic_DNA"/>
</dbReference>
<protein>
    <submittedName>
        <fullName evidence="1">Uncharacterized protein</fullName>
    </submittedName>
</protein>